<dbReference type="CDD" id="cd07197">
    <property type="entry name" value="nitrilase"/>
    <property type="match status" value="1"/>
</dbReference>
<name>A0ABP7N1K4_9MICO</name>
<dbReference type="EMBL" id="BAABCP010000001">
    <property type="protein sequence ID" value="GAA3934663.1"/>
    <property type="molecule type" value="Genomic_DNA"/>
</dbReference>
<dbReference type="Proteomes" id="UP001501591">
    <property type="component" value="Unassembled WGS sequence"/>
</dbReference>
<sequence length="293" mass="31566">MPSTRIAIAQFESTAAVEANRAKMVSIVEEAAANGAKLVLFHELATTDYFCYDDGDTDHFALAETVPGPSTDALLDAVRRTGAAVLLPLYELDGDTRYNTVVYLDPERGITGKYRKTHIPVLGDTNGQKGADEGFYFSGGDTGFVLPDPIAGISTGSVICYDRHFPECGRAYALQGAQMLFVPTASYRDSIIREIWRSELQVYAFQNSIYVAGVNKVGPVLGDGVVPGSRYPGQSVVFDPRGQVLVECGDGEEIAYADVDPEFCDSVRGGAMNFFGARRPEMYASLAAPKAAE</sequence>
<keyword evidence="1" id="KW-0378">Hydrolase</keyword>
<dbReference type="Pfam" id="PF00795">
    <property type="entry name" value="CN_hydrolase"/>
    <property type="match status" value="1"/>
</dbReference>
<reference evidence="4" key="1">
    <citation type="journal article" date="2019" name="Int. J. Syst. Evol. Microbiol.">
        <title>The Global Catalogue of Microorganisms (GCM) 10K type strain sequencing project: providing services to taxonomists for standard genome sequencing and annotation.</title>
        <authorList>
            <consortium name="The Broad Institute Genomics Platform"/>
            <consortium name="The Broad Institute Genome Sequencing Center for Infectious Disease"/>
            <person name="Wu L."/>
            <person name="Ma J."/>
        </authorList>
    </citation>
    <scope>NUCLEOTIDE SEQUENCE [LARGE SCALE GENOMIC DNA]</scope>
    <source>
        <strain evidence="4">JCM 17024</strain>
    </source>
</reference>
<dbReference type="InterPro" id="IPR003010">
    <property type="entry name" value="C-N_Hydrolase"/>
</dbReference>
<evidence type="ECO:0000313" key="3">
    <source>
        <dbReference type="EMBL" id="GAA3934663.1"/>
    </source>
</evidence>
<comment type="caution">
    <text evidence="3">The sequence shown here is derived from an EMBL/GenBank/DDBJ whole genome shotgun (WGS) entry which is preliminary data.</text>
</comment>
<protein>
    <submittedName>
        <fullName evidence="3">Beta-ureidopropionase</fullName>
    </submittedName>
</protein>
<keyword evidence="4" id="KW-1185">Reference proteome</keyword>
<accession>A0ABP7N1K4</accession>
<dbReference type="Gene3D" id="3.60.110.10">
    <property type="entry name" value="Carbon-nitrogen hydrolase"/>
    <property type="match status" value="1"/>
</dbReference>
<dbReference type="SUPFAM" id="SSF56317">
    <property type="entry name" value="Carbon-nitrogen hydrolase"/>
    <property type="match status" value="1"/>
</dbReference>
<dbReference type="PANTHER" id="PTHR43674:SF2">
    <property type="entry name" value="BETA-UREIDOPROPIONASE"/>
    <property type="match status" value="1"/>
</dbReference>
<feature type="domain" description="CN hydrolase" evidence="2">
    <location>
        <begin position="4"/>
        <end position="261"/>
    </location>
</feature>
<gene>
    <name evidence="3" type="ORF">GCM10022383_11370</name>
</gene>
<evidence type="ECO:0000259" key="2">
    <source>
        <dbReference type="PROSITE" id="PS50263"/>
    </source>
</evidence>
<evidence type="ECO:0000313" key="4">
    <source>
        <dbReference type="Proteomes" id="UP001501591"/>
    </source>
</evidence>
<dbReference type="InterPro" id="IPR050345">
    <property type="entry name" value="Aliph_Amidase/BUP"/>
</dbReference>
<dbReference type="PANTHER" id="PTHR43674">
    <property type="entry name" value="NITRILASE C965.09-RELATED"/>
    <property type="match status" value="1"/>
</dbReference>
<organism evidence="3 4">
    <name type="scientific">Microbacterium soli</name>
    <dbReference type="NCBI Taxonomy" id="446075"/>
    <lineage>
        <taxon>Bacteria</taxon>
        <taxon>Bacillati</taxon>
        <taxon>Actinomycetota</taxon>
        <taxon>Actinomycetes</taxon>
        <taxon>Micrococcales</taxon>
        <taxon>Microbacteriaceae</taxon>
        <taxon>Microbacterium</taxon>
    </lineage>
</organism>
<dbReference type="RefSeq" id="WP_344818564.1">
    <property type="nucleotide sequence ID" value="NZ_BAABCP010000001.1"/>
</dbReference>
<dbReference type="PROSITE" id="PS50263">
    <property type="entry name" value="CN_HYDROLASE"/>
    <property type="match status" value="1"/>
</dbReference>
<dbReference type="InterPro" id="IPR036526">
    <property type="entry name" value="C-N_Hydrolase_sf"/>
</dbReference>
<evidence type="ECO:0000256" key="1">
    <source>
        <dbReference type="ARBA" id="ARBA00022801"/>
    </source>
</evidence>
<proteinExistence type="predicted"/>